<evidence type="ECO:0000259" key="12">
    <source>
        <dbReference type="Pfam" id="PF00905"/>
    </source>
</evidence>
<dbReference type="InterPro" id="IPR001460">
    <property type="entry name" value="PCN-bd_Tpept"/>
</dbReference>
<keyword evidence="4" id="KW-1003">Cell membrane</keyword>
<evidence type="ECO:0000256" key="1">
    <source>
        <dbReference type="ARBA" id="ARBA00004167"/>
    </source>
</evidence>
<dbReference type="SUPFAM" id="SSF56601">
    <property type="entry name" value="beta-lactamase/transpeptidase-like"/>
    <property type="match status" value="1"/>
</dbReference>
<dbReference type="GO" id="GO:0008658">
    <property type="term" value="F:penicillin binding"/>
    <property type="evidence" value="ECO:0007669"/>
    <property type="project" value="InterPro"/>
</dbReference>
<evidence type="ECO:0000256" key="11">
    <source>
        <dbReference type="SAM" id="Phobius"/>
    </source>
</evidence>
<dbReference type="InterPro" id="IPR050515">
    <property type="entry name" value="Beta-lactam/transpept"/>
</dbReference>
<reference evidence="14" key="2">
    <citation type="submission" date="2021-04" db="EMBL/GenBank/DDBJ databases">
        <authorList>
            <person name="Gilroy R."/>
        </authorList>
    </citation>
    <scope>NUCLEOTIDE SEQUENCE</scope>
    <source>
        <strain evidence="14">CHK198-12963</strain>
    </source>
</reference>
<dbReference type="GO" id="GO:0008360">
    <property type="term" value="P:regulation of cell shape"/>
    <property type="evidence" value="ECO:0007669"/>
    <property type="project" value="UniProtKB-KW"/>
</dbReference>
<comment type="subcellular location">
    <subcellularLocation>
        <location evidence="2">Cell membrane</location>
    </subcellularLocation>
    <subcellularLocation>
        <location evidence="1">Membrane</location>
        <topology evidence="1">Single-pass membrane protein</topology>
    </subcellularLocation>
</comment>
<dbReference type="Pfam" id="PF03717">
    <property type="entry name" value="PBP_dimer"/>
    <property type="match status" value="1"/>
</dbReference>
<reference evidence="14" key="1">
    <citation type="journal article" date="2021" name="PeerJ">
        <title>Extensive microbial diversity within the chicken gut microbiome revealed by metagenomics and culture.</title>
        <authorList>
            <person name="Gilroy R."/>
            <person name="Ravi A."/>
            <person name="Getino M."/>
            <person name="Pursley I."/>
            <person name="Horton D.L."/>
            <person name="Alikhan N.F."/>
            <person name="Baker D."/>
            <person name="Gharbi K."/>
            <person name="Hall N."/>
            <person name="Watson M."/>
            <person name="Adriaenssens E.M."/>
            <person name="Foster-Nyarko E."/>
            <person name="Jarju S."/>
            <person name="Secka A."/>
            <person name="Antonio M."/>
            <person name="Oren A."/>
            <person name="Chaudhuri R.R."/>
            <person name="La Ragione R."/>
            <person name="Hildebrand F."/>
            <person name="Pallen M.J."/>
        </authorList>
    </citation>
    <scope>NUCLEOTIDE SEQUENCE</scope>
    <source>
        <strain evidence="14">CHK198-12963</strain>
    </source>
</reference>
<name>A0A9D2TEY7_9FIRM</name>
<dbReference type="InterPro" id="IPR036138">
    <property type="entry name" value="PBP_dimer_sf"/>
</dbReference>
<proteinExistence type="inferred from homology"/>
<gene>
    <name evidence="14" type="ORF">H9931_05040</name>
</gene>
<evidence type="ECO:0000313" key="15">
    <source>
        <dbReference type="Proteomes" id="UP000823863"/>
    </source>
</evidence>
<dbReference type="Proteomes" id="UP000823863">
    <property type="component" value="Unassembled WGS sequence"/>
</dbReference>
<feature type="domain" description="Penicillin-binding protein transpeptidase" evidence="12">
    <location>
        <begin position="629"/>
        <end position="933"/>
    </location>
</feature>
<dbReference type="EMBL" id="DWWB01000022">
    <property type="protein sequence ID" value="HJC66072.1"/>
    <property type="molecule type" value="Genomic_DNA"/>
</dbReference>
<evidence type="ECO:0000256" key="8">
    <source>
        <dbReference type="ARBA" id="ARBA00022989"/>
    </source>
</evidence>
<dbReference type="SUPFAM" id="SSF56519">
    <property type="entry name" value="Penicillin binding protein dimerisation domain"/>
    <property type="match status" value="1"/>
</dbReference>
<dbReference type="PANTHER" id="PTHR30627:SF2">
    <property type="entry name" value="PEPTIDOGLYCAN D,D-TRANSPEPTIDASE MRDA"/>
    <property type="match status" value="1"/>
</dbReference>
<dbReference type="Pfam" id="PF00905">
    <property type="entry name" value="Transpeptidase"/>
    <property type="match status" value="1"/>
</dbReference>
<comment type="similarity">
    <text evidence="3">Belongs to the transpeptidase family.</text>
</comment>
<keyword evidence="7" id="KW-0573">Peptidoglycan synthesis</keyword>
<evidence type="ECO:0000256" key="3">
    <source>
        <dbReference type="ARBA" id="ARBA00007171"/>
    </source>
</evidence>
<evidence type="ECO:0000259" key="13">
    <source>
        <dbReference type="Pfam" id="PF03717"/>
    </source>
</evidence>
<evidence type="ECO:0000256" key="10">
    <source>
        <dbReference type="ARBA" id="ARBA00023316"/>
    </source>
</evidence>
<keyword evidence="5 11" id="KW-0812">Transmembrane</keyword>
<dbReference type="InterPro" id="IPR012338">
    <property type="entry name" value="Beta-lactam/transpept-like"/>
</dbReference>
<evidence type="ECO:0000256" key="9">
    <source>
        <dbReference type="ARBA" id="ARBA00023136"/>
    </source>
</evidence>
<keyword evidence="6" id="KW-0133">Cell shape</keyword>
<dbReference type="InterPro" id="IPR005311">
    <property type="entry name" value="PBP_dimer"/>
</dbReference>
<dbReference type="AlphaFoldDB" id="A0A9D2TEY7"/>
<evidence type="ECO:0000313" key="14">
    <source>
        <dbReference type="EMBL" id="HJC66072.1"/>
    </source>
</evidence>
<accession>A0A9D2TEY7</accession>
<dbReference type="PANTHER" id="PTHR30627">
    <property type="entry name" value="PEPTIDOGLYCAN D,D-TRANSPEPTIDASE"/>
    <property type="match status" value="1"/>
</dbReference>
<dbReference type="GO" id="GO:0071555">
    <property type="term" value="P:cell wall organization"/>
    <property type="evidence" value="ECO:0007669"/>
    <property type="project" value="UniProtKB-KW"/>
</dbReference>
<dbReference type="GO" id="GO:0071972">
    <property type="term" value="F:peptidoglycan L,D-transpeptidase activity"/>
    <property type="evidence" value="ECO:0007669"/>
    <property type="project" value="TreeGrafter"/>
</dbReference>
<evidence type="ECO:0000256" key="6">
    <source>
        <dbReference type="ARBA" id="ARBA00022960"/>
    </source>
</evidence>
<evidence type="ECO:0000256" key="2">
    <source>
        <dbReference type="ARBA" id="ARBA00004236"/>
    </source>
</evidence>
<comment type="caution">
    <text evidence="14">The sequence shown here is derived from an EMBL/GenBank/DDBJ whole genome shotgun (WGS) entry which is preliminary data.</text>
</comment>
<evidence type="ECO:0000256" key="4">
    <source>
        <dbReference type="ARBA" id="ARBA00022475"/>
    </source>
</evidence>
<keyword evidence="8 11" id="KW-1133">Transmembrane helix</keyword>
<protein>
    <submittedName>
        <fullName evidence="14">Penicillin-binding protein</fullName>
    </submittedName>
</protein>
<dbReference type="Gene3D" id="3.90.1310.10">
    <property type="entry name" value="Penicillin-binding protein 2a (Domain 2)"/>
    <property type="match status" value="2"/>
</dbReference>
<organism evidence="14 15">
    <name type="scientific">Candidatus Enterocloster excrementigallinarum</name>
    <dbReference type="NCBI Taxonomy" id="2838558"/>
    <lineage>
        <taxon>Bacteria</taxon>
        <taxon>Bacillati</taxon>
        <taxon>Bacillota</taxon>
        <taxon>Clostridia</taxon>
        <taxon>Lachnospirales</taxon>
        <taxon>Lachnospiraceae</taxon>
        <taxon>Enterocloster</taxon>
    </lineage>
</organism>
<keyword evidence="10" id="KW-0961">Cell wall biogenesis/degradation</keyword>
<sequence>MFNELFEIIRDFLKRLFTSRLFALAVIFTLMFSGLVVKLFHMQILEGAQYQSDYMQRTEQTVITPGTRGNIYDRNGNVLAYNELAYTVTIRDVGAYPNDADRNAMLYRLVKILEKHDETVEGRFEVAMDETGELYFTFTGQATKNRFMLNYYGLSSTSDLDDAQGRHPTDITAREAFEKKKEEYGLNKMKDEKGNPLVLSDRTALNMVNIIFTMKLTEYQKYEATTVSEGIAEETMAEINENIADLQGVEVGQSSVRVYNDSLYFAPIIGYTGKIQEDQLEELNEQWRNSEEAAGLPQDAEDKYNLNDVVGRTGIEQSMELELQGEKGYTRMYVDNMGRPREIIEQKDPTAGDDIYLTIDRDLQIGIYRLIEQQLAGILVDKLRLEVDPEENARLAASKKLIPVKDAYYQLINNNVLSLEDMAGEDAQPIEQEIYSIYQSSKARILENIRSQLTSEHPQAMNDLPEDMKTYMNYIYSYLAGEAGVILRDQIDRGSESYQAWAAGTISLREYIYSGIADSWVDTTKLEVTSRYSDADDIFSQLVEYVISSLEKDGAFTKEMFRYLINDGTITGRQLCLALYAQGVLAEDSQAVSALTAGGEEYAFNFIRSKISSIEITPAQLALDPCTAGVVVTDVNTGEVRALVTYPSYDNNRMSGSVDPTYFAKLQSDLSNPLYNNATQASKAPGSTFKPITVIAAMEEGVANTLESFVCTGIYENIDLPLRCWIYPGRHNAETLVEGIQNSCNYVMAELAHRLSTQEDGTYSPEKGLELLKKYATMFGLDHTSGVELPEVAPHISDTDPERSSIGQGTNSFSNVQLARYVAAVANRGTVFELSLLDKRTDSDGNLLEDYTPAVHAELNISEETWNTVHEGMRRVITNSSTQRIFANLPVSVAGKTGTAEENKNRGNHAFFVSFAPYENPEIAVTVNIPYGYTSANAATLGERVYEYYYGYTTLDEITNSGALGVNDVTINGE</sequence>
<dbReference type="GO" id="GO:0005886">
    <property type="term" value="C:plasma membrane"/>
    <property type="evidence" value="ECO:0007669"/>
    <property type="project" value="UniProtKB-SubCell"/>
</dbReference>
<keyword evidence="9 11" id="KW-0472">Membrane</keyword>
<feature type="transmembrane region" description="Helical" evidence="11">
    <location>
        <begin position="21"/>
        <end position="40"/>
    </location>
</feature>
<evidence type="ECO:0000256" key="7">
    <source>
        <dbReference type="ARBA" id="ARBA00022984"/>
    </source>
</evidence>
<dbReference type="GO" id="GO:0009252">
    <property type="term" value="P:peptidoglycan biosynthetic process"/>
    <property type="evidence" value="ECO:0007669"/>
    <property type="project" value="UniProtKB-KW"/>
</dbReference>
<evidence type="ECO:0000256" key="5">
    <source>
        <dbReference type="ARBA" id="ARBA00022692"/>
    </source>
</evidence>
<dbReference type="Gene3D" id="3.40.710.10">
    <property type="entry name" value="DD-peptidase/beta-lactamase superfamily"/>
    <property type="match status" value="1"/>
</dbReference>
<feature type="domain" description="Penicillin-binding protein dimerisation" evidence="13">
    <location>
        <begin position="64"/>
        <end position="341"/>
    </location>
</feature>